<gene>
    <name evidence="3" type="ORF">B0T17DRAFT_461601</name>
</gene>
<reference evidence="3" key="1">
    <citation type="submission" date="2023-06" db="EMBL/GenBank/DDBJ databases">
        <title>Genome-scale phylogeny and comparative genomics of the fungal order Sordariales.</title>
        <authorList>
            <consortium name="Lawrence Berkeley National Laboratory"/>
            <person name="Hensen N."/>
            <person name="Bonometti L."/>
            <person name="Westerberg I."/>
            <person name="Brannstrom I.O."/>
            <person name="Guillou S."/>
            <person name="Cros-Aarteil S."/>
            <person name="Calhoun S."/>
            <person name="Haridas S."/>
            <person name="Kuo A."/>
            <person name="Mondo S."/>
            <person name="Pangilinan J."/>
            <person name="Riley R."/>
            <person name="LaButti K."/>
            <person name="Andreopoulos B."/>
            <person name="Lipzen A."/>
            <person name="Chen C."/>
            <person name="Yanf M."/>
            <person name="Daum C."/>
            <person name="Ng V."/>
            <person name="Clum A."/>
            <person name="Steindorff A."/>
            <person name="Ohm R."/>
            <person name="Martin F."/>
            <person name="Silar P."/>
            <person name="Natvig D."/>
            <person name="Lalanne C."/>
            <person name="Gautier V."/>
            <person name="Ament-velasquez S.L."/>
            <person name="Kruys A."/>
            <person name="Hutchinson M.I."/>
            <person name="Powell A.J."/>
            <person name="Barry K."/>
            <person name="Miller A.N."/>
            <person name="Grigoriev I.V."/>
            <person name="Debuchy R."/>
            <person name="Gladieux P."/>
            <person name="Thoren M.H."/>
            <person name="Johannesson H."/>
        </authorList>
    </citation>
    <scope>NUCLEOTIDE SEQUENCE</scope>
    <source>
        <strain evidence="3">SMH3391-2</strain>
    </source>
</reference>
<feature type="non-terminal residue" evidence="3">
    <location>
        <position position="1"/>
    </location>
</feature>
<feature type="non-terminal residue" evidence="3">
    <location>
        <position position="293"/>
    </location>
</feature>
<dbReference type="PANTHER" id="PTHR24320">
    <property type="entry name" value="RETINOL DEHYDROGENASE"/>
    <property type="match status" value="1"/>
</dbReference>
<dbReference type="Gene3D" id="3.40.50.720">
    <property type="entry name" value="NAD(P)-binding Rossmann-like Domain"/>
    <property type="match status" value="1"/>
</dbReference>
<dbReference type="InterPro" id="IPR002347">
    <property type="entry name" value="SDR_fam"/>
</dbReference>
<keyword evidence="4" id="KW-1185">Reference proteome</keyword>
<comment type="similarity">
    <text evidence="1">Belongs to the short-chain dehydrogenases/reductases (SDR) family.</text>
</comment>
<evidence type="ECO:0000256" key="2">
    <source>
        <dbReference type="ARBA" id="ARBA00023002"/>
    </source>
</evidence>
<proteinExistence type="inferred from homology"/>
<dbReference type="InterPro" id="IPR036291">
    <property type="entry name" value="NAD(P)-bd_dom_sf"/>
</dbReference>
<dbReference type="GO" id="GO:0016491">
    <property type="term" value="F:oxidoreductase activity"/>
    <property type="evidence" value="ECO:0007669"/>
    <property type="project" value="UniProtKB-KW"/>
</dbReference>
<organism evidence="3 4">
    <name type="scientific">Bombardia bombarda</name>
    <dbReference type="NCBI Taxonomy" id="252184"/>
    <lineage>
        <taxon>Eukaryota</taxon>
        <taxon>Fungi</taxon>
        <taxon>Dikarya</taxon>
        <taxon>Ascomycota</taxon>
        <taxon>Pezizomycotina</taxon>
        <taxon>Sordariomycetes</taxon>
        <taxon>Sordariomycetidae</taxon>
        <taxon>Sordariales</taxon>
        <taxon>Lasiosphaeriaceae</taxon>
        <taxon>Bombardia</taxon>
    </lineage>
</organism>
<evidence type="ECO:0000256" key="1">
    <source>
        <dbReference type="ARBA" id="ARBA00006484"/>
    </source>
</evidence>
<dbReference type="EMBL" id="JAULSR010000004">
    <property type="protein sequence ID" value="KAK0621705.1"/>
    <property type="molecule type" value="Genomic_DNA"/>
</dbReference>
<evidence type="ECO:0000313" key="4">
    <source>
        <dbReference type="Proteomes" id="UP001174934"/>
    </source>
</evidence>
<sequence length="293" mass="31848">IPDLTGQIVLVTGGTGGIGAEVVVELAKHKPDRILFTGRNTKSAEAVIQRGRAVAPAVNISFVPCDLASLGSVREAADKILSECPRLDLFLANAGVMAKPAVLSADGYETHFATNHVGHALLIRKLLPLLEKTADLAGADVRIIYTTSLAWRGGKIPFDSLKTTKDGPVMGRWFRYGNSKLANLLYARELARRHPKVLSLSIHPGVVGTGLVNDLRLFDRMFVKASQLGRILTPEQGAFNNLWSVSAPRASIAPGAFYEPVGRLSTTETAQSRDPELASKLWDWTEKELEKWM</sequence>
<dbReference type="PANTHER" id="PTHR24320:SF154">
    <property type="entry name" value="OXIDOREDUCTASE, SHORT-CHAIN DEHYDROGENASE_REDUCTASE FAMILY (AFU_ORTHOLOGUE AFUA_2G04560)"/>
    <property type="match status" value="1"/>
</dbReference>
<protein>
    <recommendedName>
        <fullName evidence="5">Oxidoreductase</fullName>
    </recommendedName>
</protein>
<dbReference type="SUPFAM" id="SSF51735">
    <property type="entry name" value="NAD(P)-binding Rossmann-fold domains"/>
    <property type="match status" value="1"/>
</dbReference>
<accession>A0AA39WUR9</accession>
<comment type="caution">
    <text evidence="3">The sequence shown here is derived from an EMBL/GenBank/DDBJ whole genome shotgun (WGS) entry which is preliminary data.</text>
</comment>
<evidence type="ECO:0008006" key="5">
    <source>
        <dbReference type="Google" id="ProtNLM"/>
    </source>
</evidence>
<evidence type="ECO:0000313" key="3">
    <source>
        <dbReference type="EMBL" id="KAK0621705.1"/>
    </source>
</evidence>
<dbReference type="Pfam" id="PF00106">
    <property type="entry name" value="adh_short"/>
    <property type="match status" value="1"/>
</dbReference>
<name>A0AA39WUR9_9PEZI</name>
<dbReference type="Proteomes" id="UP001174934">
    <property type="component" value="Unassembled WGS sequence"/>
</dbReference>
<keyword evidence="2" id="KW-0560">Oxidoreductase</keyword>
<dbReference type="AlphaFoldDB" id="A0AA39WUR9"/>
<dbReference type="PRINTS" id="PR00081">
    <property type="entry name" value="GDHRDH"/>
</dbReference>